<gene>
    <name evidence="2" type="ORF">CHC_T00008812001</name>
</gene>
<dbReference type="RefSeq" id="XP_005710867.1">
    <property type="nucleotide sequence ID" value="XM_005710810.1"/>
</dbReference>
<reference evidence="3" key="1">
    <citation type="journal article" date="2013" name="Proc. Natl. Acad. Sci. U.S.A.">
        <title>Genome structure and metabolic features in the red seaweed Chondrus crispus shed light on evolution of the Archaeplastida.</title>
        <authorList>
            <person name="Collen J."/>
            <person name="Porcel B."/>
            <person name="Carre W."/>
            <person name="Ball S.G."/>
            <person name="Chaparro C."/>
            <person name="Tonon T."/>
            <person name="Barbeyron T."/>
            <person name="Michel G."/>
            <person name="Noel B."/>
            <person name="Valentin K."/>
            <person name="Elias M."/>
            <person name="Artiguenave F."/>
            <person name="Arun A."/>
            <person name="Aury J.M."/>
            <person name="Barbosa-Neto J.F."/>
            <person name="Bothwell J.H."/>
            <person name="Bouget F.Y."/>
            <person name="Brillet L."/>
            <person name="Cabello-Hurtado F."/>
            <person name="Capella-Gutierrez S."/>
            <person name="Charrier B."/>
            <person name="Cladiere L."/>
            <person name="Cock J.M."/>
            <person name="Coelho S.M."/>
            <person name="Colleoni C."/>
            <person name="Czjzek M."/>
            <person name="Da Silva C."/>
            <person name="Delage L."/>
            <person name="Denoeud F."/>
            <person name="Deschamps P."/>
            <person name="Dittami S.M."/>
            <person name="Gabaldon T."/>
            <person name="Gachon C.M."/>
            <person name="Groisillier A."/>
            <person name="Herve C."/>
            <person name="Jabbari K."/>
            <person name="Katinka M."/>
            <person name="Kloareg B."/>
            <person name="Kowalczyk N."/>
            <person name="Labadie K."/>
            <person name="Leblanc C."/>
            <person name="Lopez P.J."/>
            <person name="McLachlan D.H."/>
            <person name="Meslet-Cladiere L."/>
            <person name="Moustafa A."/>
            <person name="Nehr Z."/>
            <person name="Nyvall Collen P."/>
            <person name="Panaud O."/>
            <person name="Partensky F."/>
            <person name="Poulain J."/>
            <person name="Rensing S.A."/>
            <person name="Rousvoal S."/>
            <person name="Samson G."/>
            <person name="Symeonidi A."/>
            <person name="Weissenbach J."/>
            <person name="Zambounis A."/>
            <person name="Wincker P."/>
            <person name="Boyen C."/>
        </authorList>
    </citation>
    <scope>NUCLEOTIDE SEQUENCE [LARGE SCALE GENOMIC DNA]</scope>
    <source>
        <strain evidence="3">cv. Stackhouse</strain>
    </source>
</reference>
<dbReference type="KEGG" id="ccp:CHC_T00008812001"/>
<feature type="non-terminal residue" evidence="2">
    <location>
        <position position="177"/>
    </location>
</feature>
<feature type="compositionally biased region" description="Basic and acidic residues" evidence="1">
    <location>
        <begin position="76"/>
        <end position="87"/>
    </location>
</feature>
<evidence type="ECO:0000256" key="1">
    <source>
        <dbReference type="SAM" id="MobiDB-lite"/>
    </source>
</evidence>
<dbReference type="OrthoDB" id="9147at2763"/>
<evidence type="ECO:0000313" key="2">
    <source>
        <dbReference type="EMBL" id="CDF40573.1"/>
    </source>
</evidence>
<sequence length="177" mass="20374">MDYNDPKSEIHEMARKLLKKATTMISGLESKLERVKESAQKKLKREQERRWTKTAEEEGAPAAKQARKASVVMGKMKRETEEAERKRLQEIKKEAEWKTRMQHEKGKAVAAVVQEALAKKEREGRVMNTSSVRFDERDGRGELTFMFVSTVGMEKKRGRKSGKNKASSTPLQYLTFP</sequence>
<keyword evidence="3" id="KW-1185">Reference proteome</keyword>
<dbReference type="AlphaFoldDB" id="R7QS71"/>
<feature type="region of interest" description="Disordered" evidence="1">
    <location>
        <begin position="35"/>
        <end position="87"/>
    </location>
</feature>
<evidence type="ECO:0000313" key="3">
    <source>
        <dbReference type="Proteomes" id="UP000012073"/>
    </source>
</evidence>
<dbReference type="Gramene" id="CDF40573">
    <property type="protein sequence ID" value="CDF40573"/>
    <property type="gene ID" value="CHC_T00008812001"/>
</dbReference>
<feature type="region of interest" description="Disordered" evidence="1">
    <location>
        <begin position="154"/>
        <end position="177"/>
    </location>
</feature>
<dbReference type="EMBL" id="HG002201">
    <property type="protein sequence ID" value="CDF40573.1"/>
    <property type="molecule type" value="Genomic_DNA"/>
</dbReference>
<dbReference type="STRING" id="2769.R7QS71"/>
<dbReference type="Proteomes" id="UP000012073">
    <property type="component" value="Unassembled WGS sequence"/>
</dbReference>
<dbReference type="GeneID" id="17318579"/>
<name>R7QS71_CHOCR</name>
<proteinExistence type="predicted"/>
<feature type="compositionally biased region" description="Polar residues" evidence="1">
    <location>
        <begin position="164"/>
        <end position="177"/>
    </location>
</feature>
<protein>
    <submittedName>
        <fullName evidence="2">Uncharacterized protein</fullName>
    </submittedName>
</protein>
<organism evidence="2 3">
    <name type="scientific">Chondrus crispus</name>
    <name type="common">Carrageen Irish moss</name>
    <name type="synonym">Polymorpha crispa</name>
    <dbReference type="NCBI Taxonomy" id="2769"/>
    <lineage>
        <taxon>Eukaryota</taxon>
        <taxon>Rhodophyta</taxon>
        <taxon>Florideophyceae</taxon>
        <taxon>Rhodymeniophycidae</taxon>
        <taxon>Gigartinales</taxon>
        <taxon>Gigartinaceae</taxon>
        <taxon>Chondrus</taxon>
    </lineage>
</organism>
<accession>R7QS71</accession>
<feature type="compositionally biased region" description="Basic and acidic residues" evidence="1">
    <location>
        <begin position="35"/>
        <end position="56"/>
    </location>
</feature>